<sequence length="174" mass="18182">MKVPEEAAPADNAVRDQNPQAPDSGGEGEALPSGAARAEALDAAALTVVEDMWPLNGAQVGSLTPTLVAHATNGTAPYTYLFSLCASPDGEESASDPSTWCSQGNLPISSGYLPAGVNTWKVPAGKLKWGTTYAWQVTVGAVTSAYRVLVTRRGSPPWERSLPPGARTARSFIR</sequence>
<proteinExistence type="predicted"/>
<evidence type="ECO:0000313" key="2">
    <source>
        <dbReference type="EMBL" id="SEH01783.1"/>
    </source>
</evidence>
<accession>A0A1H6EWI1</accession>
<feature type="region of interest" description="Disordered" evidence="1">
    <location>
        <begin position="1"/>
        <end position="35"/>
    </location>
</feature>
<name>A0A1H6EWI1_9ACTN</name>
<organism evidence="2 3">
    <name type="scientific">Nonomuraea solani</name>
    <dbReference type="NCBI Taxonomy" id="1144553"/>
    <lineage>
        <taxon>Bacteria</taxon>
        <taxon>Bacillati</taxon>
        <taxon>Actinomycetota</taxon>
        <taxon>Actinomycetes</taxon>
        <taxon>Streptosporangiales</taxon>
        <taxon>Streptosporangiaceae</taxon>
        <taxon>Nonomuraea</taxon>
    </lineage>
</organism>
<protein>
    <submittedName>
        <fullName evidence="2">Uncharacterized protein</fullName>
    </submittedName>
</protein>
<evidence type="ECO:0000313" key="3">
    <source>
        <dbReference type="Proteomes" id="UP000236732"/>
    </source>
</evidence>
<dbReference type="AlphaFoldDB" id="A0A1H6EWI1"/>
<keyword evidence="3" id="KW-1185">Reference proteome</keyword>
<dbReference type="Proteomes" id="UP000236732">
    <property type="component" value="Unassembled WGS sequence"/>
</dbReference>
<dbReference type="EMBL" id="FNVT01000022">
    <property type="protein sequence ID" value="SEH01783.1"/>
    <property type="molecule type" value="Genomic_DNA"/>
</dbReference>
<evidence type="ECO:0000256" key="1">
    <source>
        <dbReference type="SAM" id="MobiDB-lite"/>
    </source>
</evidence>
<gene>
    <name evidence="2" type="ORF">SAMN05444920_12232</name>
</gene>
<reference evidence="2 3" key="1">
    <citation type="submission" date="2016-10" db="EMBL/GenBank/DDBJ databases">
        <authorList>
            <person name="de Groot N.N."/>
        </authorList>
    </citation>
    <scope>NUCLEOTIDE SEQUENCE [LARGE SCALE GENOMIC DNA]</scope>
    <source>
        <strain evidence="2 3">CGMCC 4.7037</strain>
    </source>
</reference>